<organism evidence="17 18">
    <name type="scientific">Rivihabitans pingtungensis</name>
    <dbReference type="NCBI Taxonomy" id="1054498"/>
    <lineage>
        <taxon>Bacteria</taxon>
        <taxon>Pseudomonadati</taxon>
        <taxon>Pseudomonadota</taxon>
        <taxon>Betaproteobacteria</taxon>
        <taxon>Neisseriales</taxon>
        <taxon>Aquaspirillaceae</taxon>
        <taxon>Rivihabitans</taxon>
    </lineage>
</organism>
<evidence type="ECO:0000256" key="12">
    <source>
        <dbReference type="RuleBase" id="RU003357"/>
    </source>
</evidence>
<keyword evidence="10 11" id="KW-0998">Cell outer membrane</keyword>
<evidence type="ECO:0000256" key="11">
    <source>
        <dbReference type="PROSITE-ProRule" id="PRU01360"/>
    </source>
</evidence>
<feature type="signal peptide" evidence="14">
    <location>
        <begin position="1"/>
        <end position="25"/>
    </location>
</feature>
<name>A0A318KE26_9NEIS</name>
<dbReference type="InterPro" id="IPR036942">
    <property type="entry name" value="Beta-barrel_TonB_sf"/>
</dbReference>
<feature type="domain" description="TonB-dependent receptor-like beta-barrel" evidence="15">
    <location>
        <begin position="229"/>
        <end position="641"/>
    </location>
</feature>
<dbReference type="CDD" id="cd01347">
    <property type="entry name" value="ligand_gated_channel"/>
    <property type="match status" value="1"/>
</dbReference>
<dbReference type="GO" id="GO:0015344">
    <property type="term" value="F:siderophore uptake transmembrane transporter activity"/>
    <property type="evidence" value="ECO:0007669"/>
    <property type="project" value="TreeGrafter"/>
</dbReference>
<keyword evidence="3 11" id="KW-0813">Transport</keyword>
<protein>
    <submittedName>
        <fullName evidence="17">Outer membrane cobalamin receptor</fullName>
    </submittedName>
</protein>
<evidence type="ECO:0000256" key="3">
    <source>
        <dbReference type="ARBA" id="ARBA00022448"/>
    </source>
</evidence>
<keyword evidence="5 11" id="KW-0812">Transmembrane</keyword>
<dbReference type="OrthoDB" id="9764669at2"/>
<dbReference type="Pfam" id="PF00593">
    <property type="entry name" value="TonB_dep_Rec_b-barrel"/>
    <property type="match status" value="1"/>
</dbReference>
<dbReference type="PROSITE" id="PS52016">
    <property type="entry name" value="TONB_DEPENDENT_REC_3"/>
    <property type="match status" value="1"/>
</dbReference>
<dbReference type="Gene3D" id="2.170.130.10">
    <property type="entry name" value="TonB-dependent receptor, plug domain"/>
    <property type="match status" value="1"/>
</dbReference>
<keyword evidence="9 17" id="KW-0675">Receptor</keyword>
<keyword evidence="6 14" id="KW-0732">Signal</keyword>
<dbReference type="SUPFAM" id="SSF56935">
    <property type="entry name" value="Porins"/>
    <property type="match status" value="1"/>
</dbReference>
<evidence type="ECO:0000256" key="8">
    <source>
        <dbReference type="ARBA" id="ARBA00023136"/>
    </source>
</evidence>
<evidence type="ECO:0000256" key="13">
    <source>
        <dbReference type="SAM" id="MobiDB-lite"/>
    </source>
</evidence>
<evidence type="ECO:0000259" key="16">
    <source>
        <dbReference type="Pfam" id="PF07715"/>
    </source>
</evidence>
<dbReference type="AlphaFoldDB" id="A0A318KE26"/>
<feature type="domain" description="TonB-dependent receptor plug" evidence="16">
    <location>
        <begin position="46"/>
        <end position="155"/>
    </location>
</feature>
<dbReference type="InterPro" id="IPR012910">
    <property type="entry name" value="Plug_dom"/>
</dbReference>
<comment type="similarity">
    <text evidence="2 11 12">Belongs to the TonB-dependent receptor family.</text>
</comment>
<keyword evidence="18" id="KW-1185">Reference proteome</keyword>
<evidence type="ECO:0000256" key="6">
    <source>
        <dbReference type="ARBA" id="ARBA00022729"/>
    </source>
</evidence>
<comment type="subcellular location">
    <subcellularLocation>
        <location evidence="1 11">Cell outer membrane</location>
        <topology evidence="1 11">Multi-pass membrane protein</topology>
    </subcellularLocation>
</comment>
<evidence type="ECO:0000313" key="17">
    <source>
        <dbReference type="EMBL" id="PXX75166.1"/>
    </source>
</evidence>
<keyword evidence="4 11" id="KW-1134">Transmembrane beta strand</keyword>
<evidence type="ECO:0000256" key="4">
    <source>
        <dbReference type="ARBA" id="ARBA00022452"/>
    </source>
</evidence>
<keyword evidence="8 11" id="KW-0472">Membrane</keyword>
<dbReference type="GO" id="GO:0009279">
    <property type="term" value="C:cell outer membrane"/>
    <property type="evidence" value="ECO:0007669"/>
    <property type="project" value="UniProtKB-SubCell"/>
</dbReference>
<evidence type="ECO:0000256" key="5">
    <source>
        <dbReference type="ARBA" id="ARBA00022692"/>
    </source>
</evidence>
<proteinExistence type="inferred from homology"/>
<evidence type="ECO:0000256" key="2">
    <source>
        <dbReference type="ARBA" id="ARBA00009810"/>
    </source>
</evidence>
<sequence>MFRLSHLAWRLSSIFVGATPLLTLAAEPSTELNPLVITATKTQKALRDVPAAVSVINRETIEQSPASTVDQLLQGVPGVYAARMDASSPNRIAQTYTRGLPGNSRTLVLLDGVPMNVLYDGQVDWSQLSTQDIERVEIVRGASSGLYGANAMGGVIHVLSRAPEAGSVTRLGAEYGSMNSKRLTASHSYGAGPTSLRLSASHFSSDGYTMWRPDATVPTANQDAIGTVKQNASLKVTHELSAQSLLEAGVSYLKDEATGFYRPGAPGYQPSTREQWLPSVRYVREADGASTTAMVYARQGKQWADTLSTPSYRSIAEKGLYQDRTVGGNIQHAWTLTPGQQLTVGVDYLDGDLRNHFDYPGSARLRDTRGDVRRYGLFVQDDLQLTPRWNLNLAARYDHWKTGGNQTDSGAGQPNSAYRSQTDSKLSPKLATLFKLNEAVNVRASAGQAFNLPDMFNLYADTKRGNVTYWANPALTPEKVNAYDFGVDVYFGQMGYAKATAYYNDAKDFIYSVQRNASNVDKINIGAVTTRGLELEAVYRLLPTLTLTGSYTLNQSKIVKNPRDVSLQGKRLTNVPRQQGFLKADYHWAPGSTLFATFNHVGKRYGNDANTTEYQAYSTVDIGLSHALGKQLTARLSVANVADKQYDGIGYIAPGRTVTVGVQATF</sequence>
<comment type="caution">
    <text evidence="17">The sequence shown here is derived from an EMBL/GenBank/DDBJ whole genome shotgun (WGS) entry which is preliminary data.</text>
</comment>
<dbReference type="PANTHER" id="PTHR30069:SF29">
    <property type="entry name" value="HEMOGLOBIN AND HEMOGLOBIN-HAPTOGLOBIN-BINDING PROTEIN 1-RELATED"/>
    <property type="match status" value="1"/>
</dbReference>
<feature type="region of interest" description="Disordered" evidence="13">
    <location>
        <begin position="403"/>
        <end position="424"/>
    </location>
</feature>
<evidence type="ECO:0000256" key="7">
    <source>
        <dbReference type="ARBA" id="ARBA00023077"/>
    </source>
</evidence>
<feature type="chain" id="PRO_5016360183" evidence="14">
    <location>
        <begin position="26"/>
        <end position="666"/>
    </location>
</feature>
<dbReference type="EMBL" id="QJKI01000027">
    <property type="protein sequence ID" value="PXX75166.1"/>
    <property type="molecule type" value="Genomic_DNA"/>
</dbReference>
<reference evidence="17 18" key="1">
    <citation type="submission" date="2018-05" db="EMBL/GenBank/DDBJ databases">
        <title>Genomic Encyclopedia of Type Strains, Phase IV (KMG-IV): sequencing the most valuable type-strain genomes for metagenomic binning, comparative biology and taxonomic classification.</title>
        <authorList>
            <person name="Goeker M."/>
        </authorList>
    </citation>
    <scope>NUCLEOTIDE SEQUENCE [LARGE SCALE GENOMIC DNA]</scope>
    <source>
        <strain evidence="17 18">DSM 29661</strain>
    </source>
</reference>
<dbReference type="GO" id="GO:0044718">
    <property type="term" value="P:siderophore transmembrane transport"/>
    <property type="evidence" value="ECO:0007669"/>
    <property type="project" value="TreeGrafter"/>
</dbReference>
<dbReference type="InterPro" id="IPR037066">
    <property type="entry name" value="Plug_dom_sf"/>
</dbReference>
<dbReference type="RefSeq" id="WP_110391911.1">
    <property type="nucleotide sequence ID" value="NZ_QJKI01000027.1"/>
</dbReference>
<evidence type="ECO:0000259" key="15">
    <source>
        <dbReference type="Pfam" id="PF00593"/>
    </source>
</evidence>
<evidence type="ECO:0000256" key="10">
    <source>
        <dbReference type="ARBA" id="ARBA00023237"/>
    </source>
</evidence>
<evidence type="ECO:0000256" key="1">
    <source>
        <dbReference type="ARBA" id="ARBA00004571"/>
    </source>
</evidence>
<accession>A0A318KE26</accession>
<evidence type="ECO:0000256" key="14">
    <source>
        <dbReference type="SAM" id="SignalP"/>
    </source>
</evidence>
<evidence type="ECO:0000256" key="9">
    <source>
        <dbReference type="ARBA" id="ARBA00023170"/>
    </source>
</evidence>
<dbReference type="InterPro" id="IPR000531">
    <property type="entry name" value="Beta-barrel_TonB"/>
</dbReference>
<evidence type="ECO:0000313" key="18">
    <source>
        <dbReference type="Proteomes" id="UP000247555"/>
    </source>
</evidence>
<gene>
    <name evidence="17" type="ORF">DFR34_12719</name>
</gene>
<dbReference type="Gene3D" id="2.40.170.20">
    <property type="entry name" value="TonB-dependent receptor, beta-barrel domain"/>
    <property type="match status" value="1"/>
</dbReference>
<keyword evidence="7 12" id="KW-0798">TonB box</keyword>
<dbReference type="Proteomes" id="UP000247555">
    <property type="component" value="Unassembled WGS sequence"/>
</dbReference>
<dbReference type="InterPro" id="IPR039426">
    <property type="entry name" value="TonB-dep_rcpt-like"/>
</dbReference>
<dbReference type="PANTHER" id="PTHR30069">
    <property type="entry name" value="TONB-DEPENDENT OUTER MEMBRANE RECEPTOR"/>
    <property type="match status" value="1"/>
</dbReference>
<dbReference type="Pfam" id="PF07715">
    <property type="entry name" value="Plug"/>
    <property type="match status" value="1"/>
</dbReference>